<feature type="binding site" evidence="14">
    <location>
        <position position="578"/>
    </location>
    <ligand>
        <name>ATP</name>
        <dbReference type="ChEBI" id="CHEBI:30616"/>
    </ligand>
</feature>
<comment type="subcellular location">
    <subcellularLocation>
        <location evidence="2">Endomembrane system</location>
    </subcellularLocation>
    <subcellularLocation>
        <location evidence="1 16">Membrane</location>
        <topology evidence="1 16">Multi-pass membrane protein</topology>
    </subcellularLocation>
</comment>
<dbReference type="Proteomes" id="UP001497472">
    <property type="component" value="Unassembled WGS sequence"/>
</dbReference>
<dbReference type="PANTHER" id="PTHR24092">
    <property type="entry name" value="PROBABLE PHOSPHOLIPID-TRANSPORTING ATPASE"/>
    <property type="match status" value="1"/>
</dbReference>
<dbReference type="EMBL" id="CAVLEF010000011">
    <property type="protein sequence ID" value="CAK1549257.1"/>
    <property type="molecule type" value="Genomic_DNA"/>
</dbReference>
<comment type="caution">
    <text evidence="20">The sequence shown here is derived from an EMBL/GenBank/DDBJ whole genome shotgun (WGS) entry which is preliminary data.</text>
</comment>
<evidence type="ECO:0000256" key="13">
    <source>
        <dbReference type="PIRSR" id="PIRSR606539-1"/>
    </source>
</evidence>
<feature type="domain" description="P-type ATPase A" evidence="17">
    <location>
        <begin position="134"/>
        <end position="259"/>
    </location>
</feature>
<evidence type="ECO:0000256" key="1">
    <source>
        <dbReference type="ARBA" id="ARBA00004141"/>
    </source>
</evidence>
<dbReference type="GO" id="GO:0005524">
    <property type="term" value="F:ATP binding"/>
    <property type="evidence" value="ECO:0007669"/>
    <property type="project" value="UniProtKB-UniRule"/>
</dbReference>
<feature type="binding site" evidence="14">
    <location>
        <position position="780"/>
    </location>
    <ligand>
        <name>ATP</name>
        <dbReference type="ChEBI" id="CHEBI:30616"/>
    </ligand>
</feature>
<keyword evidence="6 14" id="KW-0547">Nucleotide-binding</keyword>
<proteinExistence type="inferred from homology"/>
<dbReference type="SFLD" id="SFLDS00003">
    <property type="entry name" value="Haloacid_Dehalogenase"/>
    <property type="match status" value="1"/>
</dbReference>
<evidence type="ECO:0000256" key="15">
    <source>
        <dbReference type="PIRSR" id="PIRSR606539-3"/>
    </source>
</evidence>
<dbReference type="InterPro" id="IPR023298">
    <property type="entry name" value="ATPase_P-typ_TM_dom_sf"/>
</dbReference>
<feature type="binding site" evidence="14">
    <location>
        <position position="633"/>
    </location>
    <ligand>
        <name>ATP</name>
        <dbReference type="ChEBI" id="CHEBI:30616"/>
    </ligand>
</feature>
<keyword evidence="8 15" id="KW-0460">Magnesium</keyword>
<feature type="binding site" evidence="15">
    <location>
        <position position="807"/>
    </location>
    <ligand>
        <name>Mg(2+)</name>
        <dbReference type="ChEBI" id="CHEBI:18420"/>
    </ligand>
</feature>
<keyword evidence="7 14" id="KW-0067">ATP-binding</keyword>
<dbReference type="InterPro" id="IPR006539">
    <property type="entry name" value="P-type_ATPase_IV"/>
</dbReference>
<evidence type="ECO:0000259" key="19">
    <source>
        <dbReference type="Pfam" id="PF16212"/>
    </source>
</evidence>
<feature type="transmembrane region" description="Helical" evidence="16">
    <location>
        <begin position="944"/>
        <end position="964"/>
    </location>
</feature>
<dbReference type="SFLD" id="SFLDG00002">
    <property type="entry name" value="C1.7:_P-type_atpase_like"/>
    <property type="match status" value="1"/>
</dbReference>
<feature type="binding site" evidence="14">
    <location>
        <position position="810"/>
    </location>
    <ligand>
        <name>ATP</name>
        <dbReference type="ChEBI" id="CHEBI:30616"/>
    </ligand>
</feature>
<evidence type="ECO:0000256" key="9">
    <source>
        <dbReference type="ARBA" id="ARBA00022967"/>
    </source>
</evidence>
<feature type="binding site" evidence="14">
    <location>
        <position position="691"/>
    </location>
    <ligand>
        <name>ATP</name>
        <dbReference type="ChEBI" id="CHEBI:30616"/>
    </ligand>
</feature>
<dbReference type="GO" id="GO:0005783">
    <property type="term" value="C:endoplasmic reticulum"/>
    <property type="evidence" value="ECO:0007669"/>
    <property type="project" value="TreeGrafter"/>
</dbReference>
<dbReference type="Gene3D" id="2.70.150.10">
    <property type="entry name" value="Calcium-transporting ATPase, cytoplasmic transduction domain A"/>
    <property type="match status" value="1"/>
</dbReference>
<comment type="cofactor">
    <cofactor evidence="15">
        <name>Mg(2+)</name>
        <dbReference type="ChEBI" id="CHEBI:18420"/>
    </cofactor>
</comment>
<dbReference type="SUPFAM" id="SSF81660">
    <property type="entry name" value="Metal cation-transporting ATPase, ATP-binding domain N"/>
    <property type="match status" value="1"/>
</dbReference>
<feature type="binding site" evidence="14">
    <location>
        <position position="412"/>
    </location>
    <ligand>
        <name>ATP</name>
        <dbReference type="ChEBI" id="CHEBI:30616"/>
    </ligand>
</feature>
<feature type="transmembrane region" description="Helical" evidence="16">
    <location>
        <begin position="864"/>
        <end position="884"/>
    </location>
</feature>
<evidence type="ECO:0000256" key="14">
    <source>
        <dbReference type="PIRSR" id="PIRSR606539-2"/>
    </source>
</evidence>
<organism evidence="20 21">
    <name type="scientific">Leptosia nina</name>
    <dbReference type="NCBI Taxonomy" id="320188"/>
    <lineage>
        <taxon>Eukaryota</taxon>
        <taxon>Metazoa</taxon>
        <taxon>Ecdysozoa</taxon>
        <taxon>Arthropoda</taxon>
        <taxon>Hexapoda</taxon>
        <taxon>Insecta</taxon>
        <taxon>Pterygota</taxon>
        <taxon>Neoptera</taxon>
        <taxon>Endopterygota</taxon>
        <taxon>Lepidoptera</taxon>
        <taxon>Glossata</taxon>
        <taxon>Ditrysia</taxon>
        <taxon>Papilionoidea</taxon>
        <taxon>Pieridae</taxon>
        <taxon>Pierinae</taxon>
        <taxon>Leptosia</taxon>
    </lineage>
</organism>
<gene>
    <name evidence="20" type="ORF">LNINA_LOCUS8570</name>
</gene>
<feature type="domain" description="P-type ATPase N-terminal" evidence="18">
    <location>
        <begin position="51"/>
        <end position="104"/>
    </location>
</feature>
<feature type="binding site" evidence="14">
    <location>
        <position position="693"/>
    </location>
    <ligand>
        <name>ATP</name>
        <dbReference type="ChEBI" id="CHEBI:30616"/>
    </ligand>
</feature>
<keyword evidence="4 16" id="KW-0812">Transmembrane</keyword>
<keyword evidence="5 15" id="KW-0479">Metal-binding</keyword>
<dbReference type="PROSITE" id="PS00154">
    <property type="entry name" value="ATPASE_E1_E2"/>
    <property type="match status" value="1"/>
</dbReference>
<feature type="binding site" evidence="14">
    <location>
        <position position="414"/>
    </location>
    <ligand>
        <name>ATP</name>
        <dbReference type="ChEBI" id="CHEBI:30616"/>
    </ligand>
</feature>
<reference evidence="20 21" key="1">
    <citation type="submission" date="2023-11" db="EMBL/GenBank/DDBJ databases">
        <authorList>
            <person name="Okamura Y."/>
        </authorList>
    </citation>
    <scope>NUCLEOTIDE SEQUENCE [LARGE SCALE GENOMIC DNA]</scope>
</reference>
<feature type="active site" description="4-aspartylphosphate intermediate" evidence="13">
    <location>
        <position position="412"/>
    </location>
</feature>
<feature type="binding site" evidence="14">
    <location>
        <position position="413"/>
    </location>
    <ligand>
        <name>ATP</name>
        <dbReference type="ChEBI" id="CHEBI:30616"/>
    </ligand>
</feature>
<dbReference type="Pfam" id="PF16212">
    <property type="entry name" value="PhoLip_ATPase_C"/>
    <property type="match status" value="1"/>
</dbReference>
<dbReference type="FunFam" id="3.40.50.1000:FF:000014">
    <property type="entry name" value="Phospholipid-transporting ATPase"/>
    <property type="match status" value="1"/>
</dbReference>
<dbReference type="SUPFAM" id="SSF81653">
    <property type="entry name" value="Calcium ATPase, transduction domain A"/>
    <property type="match status" value="1"/>
</dbReference>
<evidence type="ECO:0000256" key="7">
    <source>
        <dbReference type="ARBA" id="ARBA00022840"/>
    </source>
</evidence>
<feature type="transmembrane region" description="Helical" evidence="16">
    <location>
        <begin position="76"/>
        <end position="94"/>
    </location>
</feature>
<feature type="binding site" evidence="15">
    <location>
        <position position="811"/>
    </location>
    <ligand>
        <name>Mg(2+)</name>
        <dbReference type="ChEBI" id="CHEBI:18420"/>
    </ligand>
</feature>
<name>A0AAV1JI98_9NEOP</name>
<feature type="binding site" evidence="15">
    <location>
        <position position="414"/>
    </location>
    <ligand>
        <name>Mg(2+)</name>
        <dbReference type="ChEBI" id="CHEBI:18420"/>
    </ligand>
</feature>
<dbReference type="SFLD" id="SFLDF00027">
    <property type="entry name" value="p-type_atpase"/>
    <property type="match status" value="1"/>
</dbReference>
<evidence type="ECO:0000259" key="18">
    <source>
        <dbReference type="Pfam" id="PF16209"/>
    </source>
</evidence>
<dbReference type="InterPro" id="IPR008250">
    <property type="entry name" value="ATPase_P-typ_transduc_dom_A_sf"/>
</dbReference>
<dbReference type="GO" id="GO:0000287">
    <property type="term" value="F:magnesium ion binding"/>
    <property type="evidence" value="ECO:0007669"/>
    <property type="project" value="UniProtKB-UniRule"/>
</dbReference>
<dbReference type="SUPFAM" id="SSF81665">
    <property type="entry name" value="Calcium ATPase, transmembrane domain M"/>
    <property type="match status" value="1"/>
</dbReference>
<keyword evidence="10 16" id="KW-1133">Transmembrane helix</keyword>
<dbReference type="InterPro" id="IPR001757">
    <property type="entry name" value="P_typ_ATPase"/>
</dbReference>
<comment type="similarity">
    <text evidence="3 16">Belongs to the cation transport ATPase (P-type) (TC 3.A.3) family. Type IV subfamily.</text>
</comment>
<dbReference type="AlphaFoldDB" id="A0AAV1JI98"/>
<feature type="transmembrane region" description="Helical" evidence="16">
    <location>
        <begin position="296"/>
        <end position="319"/>
    </location>
</feature>
<feature type="binding site" evidence="14">
    <location>
        <position position="601"/>
    </location>
    <ligand>
        <name>ATP</name>
        <dbReference type="ChEBI" id="CHEBI:30616"/>
    </ligand>
</feature>
<feature type="binding site" evidence="14">
    <location>
        <position position="537"/>
    </location>
    <ligand>
        <name>ATP</name>
        <dbReference type="ChEBI" id="CHEBI:30616"/>
    </ligand>
</feature>
<feature type="binding site" evidence="14">
    <location>
        <position position="692"/>
    </location>
    <ligand>
        <name>ATP</name>
        <dbReference type="ChEBI" id="CHEBI:30616"/>
    </ligand>
</feature>
<dbReference type="Gene3D" id="3.40.1110.10">
    <property type="entry name" value="Calcium-transporting ATPase, cytoplasmic domain N"/>
    <property type="match status" value="1"/>
</dbReference>
<dbReference type="PRINTS" id="PR00119">
    <property type="entry name" value="CATATPASE"/>
</dbReference>
<feature type="transmembrane region" description="Helical" evidence="16">
    <location>
        <begin position="1011"/>
        <end position="1034"/>
    </location>
</feature>
<dbReference type="InterPro" id="IPR023214">
    <property type="entry name" value="HAD_sf"/>
</dbReference>
<feature type="transmembrane region" description="Helical" evidence="16">
    <location>
        <begin position="347"/>
        <end position="366"/>
    </location>
</feature>
<dbReference type="GO" id="GO:0005886">
    <property type="term" value="C:plasma membrane"/>
    <property type="evidence" value="ECO:0007669"/>
    <property type="project" value="TreeGrafter"/>
</dbReference>
<feature type="transmembrane region" description="Helical" evidence="16">
    <location>
        <begin position="984"/>
        <end position="1004"/>
    </location>
</feature>
<evidence type="ECO:0000259" key="17">
    <source>
        <dbReference type="Pfam" id="PF00122"/>
    </source>
</evidence>
<evidence type="ECO:0000313" key="21">
    <source>
        <dbReference type="Proteomes" id="UP001497472"/>
    </source>
</evidence>
<keyword evidence="11 16" id="KW-0472">Membrane</keyword>
<feature type="binding site" evidence="14">
    <location>
        <position position="811"/>
    </location>
    <ligand>
        <name>ATP</name>
        <dbReference type="ChEBI" id="CHEBI:30616"/>
    </ligand>
</feature>
<dbReference type="NCBIfam" id="TIGR01494">
    <property type="entry name" value="ATPase_P-type"/>
    <property type="match status" value="2"/>
</dbReference>
<evidence type="ECO:0000256" key="11">
    <source>
        <dbReference type="ARBA" id="ARBA00023136"/>
    </source>
</evidence>
<dbReference type="NCBIfam" id="TIGR01652">
    <property type="entry name" value="ATPase-Plipid"/>
    <property type="match status" value="1"/>
</dbReference>
<dbReference type="Gene3D" id="3.40.50.1000">
    <property type="entry name" value="HAD superfamily/HAD-like"/>
    <property type="match status" value="1"/>
</dbReference>
<evidence type="ECO:0000256" key="8">
    <source>
        <dbReference type="ARBA" id="ARBA00022842"/>
    </source>
</evidence>
<evidence type="ECO:0000313" key="20">
    <source>
        <dbReference type="EMBL" id="CAK1549257.1"/>
    </source>
</evidence>
<evidence type="ECO:0000256" key="4">
    <source>
        <dbReference type="ARBA" id="ARBA00022692"/>
    </source>
</evidence>
<dbReference type="Pfam" id="PF13246">
    <property type="entry name" value="Cation_ATPase"/>
    <property type="match status" value="1"/>
</dbReference>
<feature type="binding site" evidence="14">
    <location>
        <position position="786"/>
    </location>
    <ligand>
        <name>ATP</name>
        <dbReference type="ChEBI" id="CHEBI:30616"/>
    </ligand>
</feature>
<dbReference type="GO" id="GO:0045332">
    <property type="term" value="P:phospholipid translocation"/>
    <property type="evidence" value="ECO:0007669"/>
    <property type="project" value="TreeGrafter"/>
</dbReference>
<dbReference type="InterPro" id="IPR044492">
    <property type="entry name" value="P_typ_ATPase_HD_dom"/>
</dbReference>
<feature type="transmembrane region" description="Helical" evidence="16">
    <location>
        <begin position="1054"/>
        <end position="1072"/>
    </location>
</feature>
<dbReference type="InterPro" id="IPR036412">
    <property type="entry name" value="HAD-like_sf"/>
</dbReference>
<evidence type="ECO:0000256" key="2">
    <source>
        <dbReference type="ARBA" id="ARBA00004308"/>
    </source>
</evidence>
<protein>
    <recommendedName>
        <fullName evidence="16">Phospholipid-transporting ATPase</fullName>
        <ecNumber evidence="16">7.6.2.1</ecNumber>
    </recommendedName>
</protein>
<dbReference type="InterPro" id="IPR023299">
    <property type="entry name" value="ATPase_P-typ_cyto_dom_N"/>
</dbReference>
<dbReference type="GO" id="GO:0016887">
    <property type="term" value="F:ATP hydrolysis activity"/>
    <property type="evidence" value="ECO:0007669"/>
    <property type="project" value="InterPro"/>
</dbReference>
<dbReference type="InterPro" id="IPR059000">
    <property type="entry name" value="ATPase_P-type_domA"/>
</dbReference>
<evidence type="ECO:0000256" key="16">
    <source>
        <dbReference type="RuleBase" id="RU362033"/>
    </source>
</evidence>
<evidence type="ECO:0000256" key="12">
    <source>
        <dbReference type="ARBA" id="ARBA00034036"/>
    </source>
</evidence>
<dbReference type="EC" id="7.6.2.1" evidence="16"/>
<dbReference type="SUPFAM" id="SSF56784">
    <property type="entry name" value="HAD-like"/>
    <property type="match status" value="1"/>
</dbReference>
<comment type="catalytic activity">
    <reaction evidence="12 16">
        <text>ATP + H2O + phospholipidSide 1 = ADP + phosphate + phospholipidSide 2.</text>
        <dbReference type="EC" id="7.6.2.1"/>
    </reaction>
</comment>
<dbReference type="GO" id="GO:0140326">
    <property type="term" value="F:ATPase-coupled intramembrane lipid transporter activity"/>
    <property type="evidence" value="ECO:0007669"/>
    <property type="project" value="UniProtKB-EC"/>
</dbReference>
<sequence>MKDYVSVRNFFNRLGECLLSCSLLILFWRRNKVSDVSETRLIEVGVVDQSKKKHNKIKTSKYTFLMFVPKNLTEQFRRVVNFYFLFVTVIAIVIDSPVSPFTSIAPLSFMVLVTAVKQGYEDWLRHKADDKVNNQIVEIVHRGVIKEVRNSSIAPGTLVRVKRGREVPADIVLLCSAGEKGKCYVTTANLDGETNLKTLRVPPPLVGYTPDIIPSGIRIEVPHPVADLYTFYGRLEIPGLDSLPLNTDNIMLRGSRVKNTEWAIGCAVYTGEETKLALNSKYSGNKFSSSESAVNGFLVLLIYVLLFEMVGSFVAKILIEMWHPERLRYFGFDDIFPLTASSVFQDLLSFLLLYYYIIPISLYVTIELYKFIGALFIGWDEDLRCDETGRPAIANTSDLNEELGQVEVLFSDKTGTLTKNLMAFKACSIKGLIYEEREGRLYDTGRFEEPVDTLQTDIKFFFTIIALCHSVQVSNEDIKKLSAKLSGTGNLQLMNFFRRKKITKTNGSSNVIDSVTWNAILNENGSKMDYQGSSPDEKALVEAADRFQVTFLGDEGNNLVVKIGNDTEMYERLQIIEFTSERKRMSIIVRDKNGQIWLFCKGAESAVFPICKDSVLIQETERDVNTFANKGLRTLVIAYRQIPIEEYEKVAESIKLLDGKSATAVEDCLQDDVADTLASLRRAGIKTWVLTGDKVETAINVSQSCGHISENDRRMFLVSVEDELVLQQSLEMCRQAIDQPDYHDLTLVVDGVSMARILDTPHARDFVDISLKCSAVLCCRLSPIQKAKIVKLIKNSPERPITAAIGDGANDISMIQEAHVGFGIFGKEGHQAARSADFAFTKFSMVKKMLLVLGHWYYQRLATLVLYFFYKNLVLGNIMLFFQVNSAFSTQSVFDSMYLTFYNLLFTSVPCLVLSVTEQRWPADVLLRNPTLYRDIRKNRLLSWRYFGLWISAAVYHSILIYGFSSTIFTSGVISPDGKIVDLWSFGATLFHLMMVIVTMKLCLHARYHTLVFALTAILSLAAYIIFNTIYSLIYLQVDGDVLGTYTRLLASLPFWLLNLLLVAAALGPDYAMRMLVEMSSRGEPVGPTPRFKIVFRHNKMMRPPPALPSQLILPPLTTLKRAEKKYTRHN</sequence>
<keyword evidence="9 16" id="KW-1278">Translocase</keyword>
<evidence type="ECO:0000256" key="3">
    <source>
        <dbReference type="ARBA" id="ARBA00008109"/>
    </source>
</evidence>
<dbReference type="InterPro" id="IPR032630">
    <property type="entry name" value="P_typ_ATPase_c"/>
</dbReference>
<keyword evidence="21" id="KW-1185">Reference proteome</keyword>
<dbReference type="InterPro" id="IPR032631">
    <property type="entry name" value="P-type_ATPase_N"/>
</dbReference>
<accession>A0AAV1JI98</accession>
<dbReference type="PANTHER" id="PTHR24092:SF175">
    <property type="entry name" value="PHOSPHOLIPID-TRANSPORTING ATPASE"/>
    <property type="match status" value="1"/>
</dbReference>
<feature type="binding site" evidence="15">
    <location>
        <position position="412"/>
    </location>
    <ligand>
        <name>Mg(2+)</name>
        <dbReference type="ChEBI" id="CHEBI:18420"/>
    </ligand>
</feature>
<dbReference type="Pfam" id="PF00122">
    <property type="entry name" value="E1-E2_ATPase"/>
    <property type="match status" value="1"/>
</dbReference>
<evidence type="ECO:0000256" key="5">
    <source>
        <dbReference type="ARBA" id="ARBA00022723"/>
    </source>
</evidence>
<evidence type="ECO:0000256" key="10">
    <source>
        <dbReference type="ARBA" id="ARBA00022989"/>
    </source>
</evidence>
<dbReference type="InterPro" id="IPR018303">
    <property type="entry name" value="ATPase_P-typ_P_site"/>
</dbReference>
<feature type="domain" description="P-type ATPase C-terminal" evidence="19">
    <location>
        <begin position="833"/>
        <end position="1078"/>
    </location>
</feature>
<evidence type="ECO:0000256" key="6">
    <source>
        <dbReference type="ARBA" id="ARBA00022741"/>
    </source>
</evidence>
<dbReference type="Pfam" id="PF16209">
    <property type="entry name" value="PhoLip_ATPase_N"/>
    <property type="match status" value="1"/>
</dbReference>